<feature type="region of interest" description="Disordered" evidence="13">
    <location>
        <begin position="1920"/>
        <end position="2077"/>
    </location>
</feature>
<dbReference type="GO" id="GO:0061630">
    <property type="term" value="F:ubiquitin protein ligase activity"/>
    <property type="evidence" value="ECO:0007669"/>
    <property type="project" value="UniProtKB-EC"/>
</dbReference>
<dbReference type="PANTHER" id="PTHR11254:SF67">
    <property type="entry name" value="E3 UBIQUITIN-PROTEIN LIGASE HUWE1"/>
    <property type="match status" value="1"/>
</dbReference>
<proteinExistence type="inferred from homology"/>
<keyword evidence="16" id="KW-1185">Reference proteome</keyword>
<comment type="subcellular location">
    <subcellularLocation>
        <location evidence="2">Nucleus</location>
    </subcellularLocation>
</comment>
<dbReference type="GO" id="GO:0000209">
    <property type="term" value="P:protein polyubiquitination"/>
    <property type="evidence" value="ECO:0007669"/>
    <property type="project" value="TreeGrafter"/>
</dbReference>
<dbReference type="PANTHER" id="PTHR11254">
    <property type="entry name" value="HECT DOMAIN UBIQUITIN-PROTEIN LIGASE"/>
    <property type="match status" value="1"/>
</dbReference>
<accession>A0A4P6XGY6</accession>
<dbReference type="GO" id="GO:0005634">
    <property type="term" value="C:nucleus"/>
    <property type="evidence" value="ECO:0007669"/>
    <property type="project" value="UniProtKB-SubCell"/>
</dbReference>
<sequence>MIISKRSHLNRIEKERHLLPLIEDFCSSEPAELARKLTANLQWNLPQGNLLHWVRLLNLFDDIFEKQIDKYGLGEEHAKLREFAAEDAAVVIACLKFTKTLLEHCTNRSIYASAERVFALVNLAAIDVKLAALEVALCLGERYVYGSQHKKFVAPKPARLRLLETARAFPPPVPASFIQSRQEQGDKGAKEGPQKANKDHYSWVDALDHKQKYPLKWKAVHFEYYNLRPADKERDKKRAKKKPQPEEGLAALSLSEEHVRKLSLEQLYDRAVESLPEYTWFSFAFHAMNAKAFNTKLHDLMQLRRKLLRAKCLAIACVTCFCSADFTLCQLFELEPYTLNFLTDLVLPENTSIVTPELFYTALKTLRAILMKRVWGSEIVRHLGGNVNHGLLYEVLRHINKQARLGSENPFEDGHRLFLTILGDLVELKTLAPRLVAGGLLTELMAFMDIRGENRWASLAAVHILTSLLTGLPEFVADFADNNGFNLLISAINYEVDFALANPGYAGGAPTLVPVHHTISLRQVKQLRVLLDFVSNLILSDAGDRLRNLFDSPLLDSFNKIVMHPEVFGPAVLATTLDNVAQIIHNEPTAFSILNEAGLVLAILGNYEHLFMPLGELLLSLLEVLGAFSLNKDGMAKVIESCVLSVYFRSFYNLELAKESMRADMCTNIGCSMDELGRHNPPLRPVIMREIKVLISTFASYANDQLSSITFYSSDLGNMYVKSLEAVVLKEDGQEEIESWEGMFSLNLIDNVFGFLNGLLQDTGQWGKDVIEEIKFSTWESFFTMPNTPFDFTVSNGVLNLVAVLKYLDDEVQSYGLAQILESLSSRLNSQRVRDFLTNDERQSFFIDLGTDPTEATLLLKELNCLNNLLFVLTEIYLNPSLISNETYQVLFDYLKDDFNLIQSLVDVLQTAICEETNIRAALPDEIMEKTSPSLFYTIKSSAIRILPRKPPAEEQHDESTSAKYKNTLQLRFLMDLLMNNTSVILSCVSRSCMHRRQDFFTDSWRMASVIATKQLATSLSGILRGLRQLHEDKQLEYVLRTVHAITFISIYKDRGKEVLSTAFVLCFYSTTDIAKSLFSQAVLVFKTVCELPKSDLIAARELSFIQNTQASIGFNALNLLFSFICKLLSRLHVNKYPMTSYFYNKEYCGNENLPVDGVISQSAFHAMRLLSLILGTKSIFSEIDDYSLISEFPTKISELLVNMIRLTWDFNPIDDYYPLNEDWMTPAYEEVEFMEDVLDLDGDTARQLLAFGKSIKNFDVISEKAEKMGVPDWYLSKLKLKNTDFANLFKYDPVQPFPPGSVETLRKQEELQIYSIALIQLACHTKGLDRAVALAYQSKGVDSALVKSIFGVLDHILQINEDVKRAQSTNLIYLLEEIICREPFVAESKFHVEFLTTFETFIDNFLSNVMSSPELADTEYFAAGLSLMLPVLSHAPPTVYLELTSRIPTFTASLALKEKIAATILQLQPLKNVKSVTLLGRYMYLMAKEETYKERVVKSPLLACIIKSMKALLEAADKDNLKTLQDSIILVIRTCFDTKSTLLDVFSAEITKIMKKHTGMKRELGQMIHESRPLIGRDPDYFLEVASKMVRLDNYDGKSTSGEKLYLLDVKERDTLQSSNDSDVEMKDCNEMEDSINPLGLVYTLLSQLMSITKEDWYTSPQKTAEEADKPNEKKNDALEFDFLMENKKFSYMCFLLQSLCELVGSYNQAKLEFITFSKKVKNEEKNKPRLTSLNFFIHQLIPSYLLVSLTGPEFHRREAISSLAKLTLLALVSTTIQENDAEPDPRKEDADMAIVRKLMVDIISKILRETIHETTNITRVYSKIHDIFDLCSCLLSAKFRELCYPLLSKSATKSDQFYVASAFIDSHLGNQIASVISNIDLNFPEVSKVINTGLKTLSSLAKIKLANADLFETALSGDKDDEDIDEEEDRDETPDLFRNSTLGMYDLDLESEEEEEFYQDQAMGPLSESDISEDESDDSDEMSYSDMDSEIEEGELVEDDQGIEEGYEGFDSDDSENNISFIEDLDIHSADGSDFNSEASDFNGFESNGDVSEDEGDDGDGDDDDEDFSDDDEMEYTEAELDGWEEAFADLPELGGSNERVRFGDIPGEEAEDGTRFDFDSEGRSESELEDDIGPEAVGSQARTTRESITSFFNALRPMGLPILSLNPSGILAGSIQIGSNRTNDLAFPQLDAAFQALLTLEQLKSSVDHMLIRSSVERWAGTFSFYFRRFETVFLEMARSKLKEQISTSSYEIFKRKAEEREQQRQKRQEMLKKRREEALRKREAELREREAAQGPTEAEPREPVMLWIGNREVDISGTDIDPEFFEALPDDMREEVFTQHIRERRANANSTGGEAREIDPDFLDALPEQIRNEILQQESMTRRFSSEGFGLFRDEDELDSEMEEEYELAEVMEEDGTGEAHNENTVSHESEQIVVPAKKKKSFSVPLIDRAGVASLIKLLFLPRPINQREHIYLTLVLICNNKLTRADVVSMLIAVLHDGLVSQKALEKMFSQVASKAKKNDQQIVSESFPIGCTPISIGVQLIEALLYLLEKTPALRLFLLTEHENSFLTKKHLKKFRLKKTSLCEDRFPINLLFRLLDNPLLSEEHLFIDLLSNVLNYATRPLLMMKDTKKPTPASFSTNFIPDRNLRLIIKILASNECVNSTFRSTISCMHHLSLLNNAQNVFSTELSERASELGDLIVKDLKTLTGELADTSKNDAHDNKVVSKFTASSSDQAKLLRILTALDYMYESQKRDHKSDGPKEELDRLNGLYKHLQLGTLWKALSDCLRILEDNIELSHVATALLPLIEALMVVCKHSKVKEFPIKDVMKYEVKKIDFTKEPIESLFFSFTDEHKKILNQMVRSNPNLMSGPFSMLVKNSRVLEFDNKRNYFSRQLHDGKEPSAKMSVSIRREQVFLDSYRALFFKSVEEFKKAHLEINFKGEAGIDAGGVTREWYQVLSRQMFNPDYALFTAVASDENTYHPNRTSYINPEHLSFFKFIGRTIGKAIYDGCFLDCHFSRAVYKKILDQSVSLKDMESLDLEYYKSLIWMLENDITDIITEDFSVETDDYGEHKIIDLVPDGRNIPVTEENKQDYVRLVVEYRLQTSVNEQMQNFITGFHEIIPRELVAIFDEQELELLISGLPDIDVQDWQNNTNYNNYSASSEQIQWFWRAVKSFDNEERAKLLQFSTGTSKVPLNGFKDLRGANGVCKFSIHRDYGAKDRLPSSHTCFNQIDLPVYESYETLRGSLLLAVSEGHEGFQLA</sequence>
<dbReference type="Gene3D" id="3.90.1750.10">
    <property type="entry name" value="Hect, E3 ligase catalytic domains"/>
    <property type="match status" value="1"/>
</dbReference>
<comment type="similarity">
    <text evidence="10">Belongs to the UPL family. TOM1/PTR1 subfamily.</text>
</comment>
<feature type="compositionally biased region" description="Acidic residues" evidence="13">
    <location>
        <begin position="1949"/>
        <end position="1960"/>
    </location>
</feature>
<evidence type="ECO:0000313" key="16">
    <source>
        <dbReference type="Proteomes" id="UP000292447"/>
    </source>
</evidence>
<protein>
    <recommendedName>
        <fullName evidence="4">HECT-type E3 ubiquitin transferase</fullName>
        <ecNumber evidence="4">2.3.2.26</ecNumber>
    </recommendedName>
    <alternativeName>
        <fullName evidence="11">HECT-type E3 ubiquitin transferase TOM1</fullName>
    </alternativeName>
</protein>
<dbReference type="InterPro" id="IPR000569">
    <property type="entry name" value="HECT_dom"/>
</dbReference>
<feature type="region of interest" description="Disordered" evidence="13">
    <location>
        <begin position="2260"/>
        <end position="2279"/>
    </location>
</feature>
<dbReference type="UniPathway" id="UPA00143"/>
<keyword evidence="5" id="KW-0813">Transport</keyword>
<dbReference type="InterPro" id="IPR010309">
    <property type="entry name" value="E3_Ub_ligase_DUF908"/>
</dbReference>
<dbReference type="SMART" id="SM00119">
    <property type="entry name" value="HECTc"/>
    <property type="match status" value="1"/>
</dbReference>
<keyword evidence="6" id="KW-0808">Transferase</keyword>
<evidence type="ECO:0000256" key="5">
    <source>
        <dbReference type="ARBA" id="ARBA00022448"/>
    </source>
</evidence>
<evidence type="ECO:0000256" key="3">
    <source>
        <dbReference type="ARBA" id="ARBA00004906"/>
    </source>
</evidence>
<dbReference type="InterPro" id="IPR010314">
    <property type="entry name" value="E3_Ub_ligase_DUF913"/>
</dbReference>
<feature type="compositionally biased region" description="Basic and acidic residues" evidence="13">
    <location>
        <begin position="2115"/>
        <end position="2129"/>
    </location>
</feature>
<evidence type="ECO:0000256" key="12">
    <source>
        <dbReference type="PROSITE-ProRule" id="PRU00104"/>
    </source>
</evidence>
<dbReference type="CDD" id="cd00078">
    <property type="entry name" value="HECTc"/>
    <property type="match status" value="1"/>
</dbReference>
<dbReference type="Gene3D" id="3.30.2160.10">
    <property type="entry name" value="Hect, E3 ligase catalytic domain"/>
    <property type="match status" value="1"/>
</dbReference>
<dbReference type="Pfam" id="PF06025">
    <property type="entry name" value="DUF913"/>
    <property type="match status" value="1"/>
</dbReference>
<feature type="compositionally biased region" description="Acidic residues" evidence="13">
    <location>
        <begin position="2053"/>
        <end position="2077"/>
    </location>
</feature>
<keyword evidence="9" id="KW-0539">Nucleus</keyword>
<dbReference type="Proteomes" id="UP000292447">
    <property type="component" value="Chromosome I"/>
</dbReference>
<dbReference type="Gene3D" id="3.30.2410.10">
    <property type="entry name" value="Hect, E3 ligase catalytic domain"/>
    <property type="match status" value="1"/>
</dbReference>
<dbReference type="GO" id="GO:0006511">
    <property type="term" value="P:ubiquitin-dependent protein catabolic process"/>
    <property type="evidence" value="ECO:0007669"/>
    <property type="project" value="TreeGrafter"/>
</dbReference>
<evidence type="ECO:0000256" key="4">
    <source>
        <dbReference type="ARBA" id="ARBA00012485"/>
    </source>
</evidence>
<dbReference type="FunFam" id="3.30.2410.10:FF:000004">
    <property type="entry name" value="E3 ubiquitin-protein ligase HUWE1, variant"/>
    <property type="match status" value="1"/>
</dbReference>
<comment type="catalytic activity">
    <reaction evidence="1">
        <text>S-ubiquitinyl-[E2 ubiquitin-conjugating enzyme]-L-cysteine + [acceptor protein]-L-lysine = [E2 ubiquitin-conjugating enzyme]-L-cysteine + N(6)-ubiquitinyl-[acceptor protein]-L-lysine.</text>
        <dbReference type="EC" id="2.3.2.26"/>
    </reaction>
</comment>
<feature type="compositionally biased region" description="Acidic residues" evidence="13">
    <location>
        <begin position="1921"/>
        <end position="1936"/>
    </location>
</feature>
<keyword evidence="8" id="KW-0509">mRNA transport</keyword>
<dbReference type="EC" id="2.3.2.26" evidence="4"/>
<dbReference type="EMBL" id="CP034456">
    <property type="protein sequence ID" value="QBM85899.1"/>
    <property type="molecule type" value="Genomic_DNA"/>
</dbReference>
<dbReference type="FunFam" id="3.90.1750.10:FF:000003">
    <property type="entry name" value="E3 ubiquitin-protein ligase UPL1"/>
    <property type="match status" value="1"/>
</dbReference>
<dbReference type="InterPro" id="IPR025527">
    <property type="entry name" value="HUWE1/Rev1_UBM"/>
</dbReference>
<dbReference type="Pfam" id="PF14377">
    <property type="entry name" value="UBM"/>
    <property type="match status" value="2"/>
</dbReference>
<comment type="pathway">
    <text evidence="3">Protein modification; protein ubiquitination.</text>
</comment>
<evidence type="ECO:0000313" key="15">
    <source>
        <dbReference type="EMBL" id="QBM85899.1"/>
    </source>
</evidence>
<evidence type="ECO:0000256" key="10">
    <source>
        <dbReference type="ARBA" id="ARBA00034494"/>
    </source>
</evidence>
<feature type="domain" description="HECT" evidence="14">
    <location>
        <begin position="2932"/>
        <end position="3268"/>
    </location>
</feature>
<dbReference type="Pfam" id="PF00632">
    <property type="entry name" value="HECT"/>
    <property type="match status" value="1"/>
</dbReference>
<feature type="region of interest" description="Disordered" evidence="13">
    <location>
        <begin position="2094"/>
        <end position="2143"/>
    </location>
</feature>
<dbReference type="PROSITE" id="PS50237">
    <property type="entry name" value="HECT"/>
    <property type="match status" value="1"/>
</dbReference>
<dbReference type="GO" id="GO:0051028">
    <property type="term" value="P:mRNA transport"/>
    <property type="evidence" value="ECO:0007669"/>
    <property type="project" value="UniProtKB-KW"/>
</dbReference>
<feature type="compositionally biased region" description="Acidic residues" evidence="13">
    <location>
        <begin position="1972"/>
        <end position="2018"/>
    </location>
</feature>
<evidence type="ECO:0000256" key="7">
    <source>
        <dbReference type="ARBA" id="ARBA00022786"/>
    </source>
</evidence>
<name>A0A4P6XGY6_9ASCO</name>
<evidence type="ECO:0000256" key="6">
    <source>
        <dbReference type="ARBA" id="ARBA00022679"/>
    </source>
</evidence>
<dbReference type="SUPFAM" id="SSF56204">
    <property type="entry name" value="Hect, E3 ligase catalytic domain"/>
    <property type="match status" value="1"/>
</dbReference>
<evidence type="ECO:0000256" key="13">
    <source>
        <dbReference type="SAM" id="MobiDB-lite"/>
    </source>
</evidence>
<evidence type="ECO:0000256" key="9">
    <source>
        <dbReference type="ARBA" id="ARBA00023242"/>
    </source>
</evidence>
<keyword evidence="7 12" id="KW-0833">Ubl conjugation pathway</keyword>
<dbReference type="FunFam" id="3.30.2160.10:FF:000001">
    <property type="entry name" value="E3 ubiquitin-protein ligase NEDD4-like"/>
    <property type="match status" value="1"/>
</dbReference>
<dbReference type="GO" id="GO:0005737">
    <property type="term" value="C:cytoplasm"/>
    <property type="evidence" value="ECO:0007669"/>
    <property type="project" value="TreeGrafter"/>
</dbReference>
<gene>
    <name evidence="15" type="primary">MPUL0A05300</name>
    <name evidence="15" type="ORF">METSCH_A05300</name>
</gene>
<evidence type="ECO:0000256" key="2">
    <source>
        <dbReference type="ARBA" id="ARBA00004123"/>
    </source>
</evidence>
<dbReference type="InterPro" id="IPR035983">
    <property type="entry name" value="Hect_E3_ubiquitin_ligase"/>
</dbReference>
<evidence type="ECO:0000256" key="8">
    <source>
        <dbReference type="ARBA" id="ARBA00022816"/>
    </source>
</evidence>
<evidence type="ECO:0000259" key="14">
    <source>
        <dbReference type="PROSITE" id="PS50237"/>
    </source>
</evidence>
<feature type="active site" description="Glycyl thioester intermediate" evidence="12">
    <location>
        <position position="3235"/>
    </location>
</feature>
<evidence type="ECO:0000256" key="1">
    <source>
        <dbReference type="ARBA" id="ARBA00000885"/>
    </source>
</evidence>
<dbReference type="InterPro" id="IPR050409">
    <property type="entry name" value="E3_ubiq-protein_ligase"/>
</dbReference>
<dbReference type="STRING" id="2163413.A0A4P6XGY6"/>
<reference evidence="16" key="1">
    <citation type="submission" date="2019-03" db="EMBL/GenBank/DDBJ databases">
        <title>Snf2 controls pulcherriminic acid biosynthesis and connects pigmentation and antifungal activity of the yeast Metschnikowia pulcherrima.</title>
        <authorList>
            <person name="Gore-Lloyd D."/>
            <person name="Sumann I."/>
            <person name="Brachmann A.O."/>
            <person name="Schneeberger K."/>
            <person name="Ortiz-Merino R.A."/>
            <person name="Moreno-Beltran M."/>
            <person name="Schlaefli M."/>
            <person name="Kirner P."/>
            <person name="Santos Kron A."/>
            <person name="Wolfe K.H."/>
            <person name="Piel J."/>
            <person name="Ahrens C.H."/>
            <person name="Henk D."/>
            <person name="Freimoser F.M."/>
        </authorList>
    </citation>
    <scope>NUCLEOTIDE SEQUENCE [LARGE SCALE GENOMIC DNA]</scope>
    <source>
        <strain evidence="16">APC 1.2</strain>
    </source>
</reference>
<dbReference type="Pfam" id="PF06012">
    <property type="entry name" value="DUF908"/>
    <property type="match status" value="1"/>
</dbReference>
<organism evidence="15 16">
    <name type="scientific">Metschnikowia aff. pulcherrima</name>
    <dbReference type="NCBI Taxonomy" id="2163413"/>
    <lineage>
        <taxon>Eukaryota</taxon>
        <taxon>Fungi</taxon>
        <taxon>Dikarya</taxon>
        <taxon>Ascomycota</taxon>
        <taxon>Saccharomycotina</taxon>
        <taxon>Pichiomycetes</taxon>
        <taxon>Metschnikowiaceae</taxon>
        <taxon>Metschnikowia</taxon>
    </lineage>
</organism>
<evidence type="ECO:0000256" key="11">
    <source>
        <dbReference type="ARBA" id="ARBA00076267"/>
    </source>
</evidence>